<keyword evidence="3" id="KW-1185">Reference proteome</keyword>
<evidence type="ECO:0000313" key="2">
    <source>
        <dbReference type="EMBL" id="RYU94615.1"/>
    </source>
</evidence>
<protein>
    <recommendedName>
        <fullName evidence="1">Peptidase S33 tripeptidyl aminopeptidase-like C-terminal domain-containing protein</fullName>
    </recommendedName>
</protein>
<organism evidence="2 3">
    <name type="scientific">Emticicia agri</name>
    <dbReference type="NCBI Taxonomy" id="2492393"/>
    <lineage>
        <taxon>Bacteria</taxon>
        <taxon>Pseudomonadati</taxon>
        <taxon>Bacteroidota</taxon>
        <taxon>Cytophagia</taxon>
        <taxon>Cytophagales</taxon>
        <taxon>Leadbetterellaceae</taxon>
        <taxon>Emticicia</taxon>
    </lineage>
</organism>
<feature type="domain" description="Peptidase S33 tripeptidyl aminopeptidase-like C-terminal" evidence="1">
    <location>
        <begin position="38"/>
        <end position="115"/>
    </location>
</feature>
<reference evidence="2 3" key="1">
    <citation type="submission" date="2019-02" db="EMBL/GenBank/DDBJ databases">
        <title>Bacterial novel species Emticicia sp. 17J42-9 isolated from soil.</title>
        <authorList>
            <person name="Jung H.-Y."/>
        </authorList>
    </citation>
    <scope>NUCLEOTIDE SEQUENCE [LARGE SCALE GENOMIC DNA]</scope>
    <source>
        <strain evidence="2 3">17J42-9</strain>
    </source>
</reference>
<dbReference type="InterPro" id="IPR029058">
    <property type="entry name" value="AB_hydrolase_fold"/>
</dbReference>
<sequence length="131" mass="15006">MEAPRGCVCRSIVLIKWLMPVMPSFNSNISYILDVYRSMCDCWKVPAIAAETKMPFYSKVPVLLGAGDTDPATRPIYNDMMHHFMTNSQRVLFKGRSHCPTMRKEGDTFISQFLDNPYKKVVSTDKDIVVY</sequence>
<dbReference type="AlphaFoldDB" id="A0A4Q5LY96"/>
<dbReference type="InterPro" id="IPR013595">
    <property type="entry name" value="Pept_S33_TAP-like_C"/>
</dbReference>
<accession>A0A4Q5LY96</accession>
<comment type="caution">
    <text evidence="2">The sequence shown here is derived from an EMBL/GenBank/DDBJ whole genome shotgun (WGS) entry which is preliminary data.</text>
</comment>
<dbReference type="Gene3D" id="3.40.50.1820">
    <property type="entry name" value="alpha/beta hydrolase"/>
    <property type="match status" value="1"/>
</dbReference>
<name>A0A4Q5LY96_9BACT</name>
<dbReference type="EMBL" id="SEWF01000023">
    <property type="protein sequence ID" value="RYU94615.1"/>
    <property type="molecule type" value="Genomic_DNA"/>
</dbReference>
<dbReference type="SUPFAM" id="SSF53474">
    <property type="entry name" value="alpha/beta-Hydrolases"/>
    <property type="match status" value="1"/>
</dbReference>
<evidence type="ECO:0000313" key="3">
    <source>
        <dbReference type="Proteomes" id="UP000293162"/>
    </source>
</evidence>
<gene>
    <name evidence="2" type="ORF">EWM59_15900</name>
</gene>
<dbReference type="OrthoDB" id="4510475at2"/>
<dbReference type="Pfam" id="PF08386">
    <property type="entry name" value="Abhydrolase_4"/>
    <property type="match status" value="1"/>
</dbReference>
<evidence type="ECO:0000259" key="1">
    <source>
        <dbReference type="Pfam" id="PF08386"/>
    </source>
</evidence>
<dbReference type="Proteomes" id="UP000293162">
    <property type="component" value="Unassembled WGS sequence"/>
</dbReference>
<proteinExistence type="predicted"/>